<sequence>MKKITLLFLIIITYTASAQEKMGTDRGIIIFEASVPFFEEVKAINQKTACILVTKTGAITCMVYIKKFLFERSLMQEHFNKNYLESDRYPKAIFKGIIEKFDLKNIDSDSKEYMINGKMTIHGKSKKIIIYGTIKKVGEGIQLVSTFPLNTDDFGIEIPFIVRSKIAKNVNTQITCVLQ</sequence>
<dbReference type="AlphaFoldDB" id="A0A1M7PD07"/>
<dbReference type="Pfam" id="PF04264">
    <property type="entry name" value="YceI"/>
    <property type="match status" value="1"/>
</dbReference>
<reference evidence="4" key="1">
    <citation type="submission" date="2016-11" db="EMBL/GenBank/DDBJ databases">
        <authorList>
            <person name="Varghese N."/>
            <person name="Submissions S."/>
        </authorList>
    </citation>
    <scope>NUCLEOTIDE SEQUENCE [LARGE SCALE GENOMIC DNA]</scope>
    <source>
        <strain evidence="4">CGMCC 1.2749</strain>
    </source>
</reference>
<dbReference type="Gene3D" id="2.40.128.110">
    <property type="entry name" value="Lipid/polyisoprenoid-binding, YceI-like"/>
    <property type="match status" value="1"/>
</dbReference>
<dbReference type="STRING" id="178356.SAMN05216269_11623"/>
<evidence type="ECO:0000313" key="4">
    <source>
        <dbReference type="Proteomes" id="UP000184092"/>
    </source>
</evidence>
<proteinExistence type="predicted"/>
<protein>
    <submittedName>
        <fullName evidence="3">YceI-like domain-containing protein</fullName>
    </submittedName>
</protein>
<keyword evidence="4" id="KW-1185">Reference proteome</keyword>
<name>A0A1M7PD07_9FLAO</name>
<feature type="signal peptide" evidence="1">
    <location>
        <begin position="1"/>
        <end position="18"/>
    </location>
</feature>
<dbReference type="InterPro" id="IPR036761">
    <property type="entry name" value="TTHA0802/YceI-like_sf"/>
</dbReference>
<dbReference type="EMBL" id="FRCL01000016">
    <property type="protein sequence ID" value="SHN14848.1"/>
    <property type="molecule type" value="Genomic_DNA"/>
</dbReference>
<organism evidence="3 4">
    <name type="scientific">Flavobacterium xinjiangense</name>
    <dbReference type="NCBI Taxonomy" id="178356"/>
    <lineage>
        <taxon>Bacteria</taxon>
        <taxon>Pseudomonadati</taxon>
        <taxon>Bacteroidota</taxon>
        <taxon>Flavobacteriia</taxon>
        <taxon>Flavobacteriales</taxon>
        <taxon>Flavobacteriaceae</taxon>
        <taxon>Flavobacterium</taxon>
    </lineage>
</organism>
<dbReference type="Proteomes" id="UP000184092">
    <property type="component" value="Unassembled WGS sequence"/>
</dbReference>
<gene>
    <name evidence="3" type="ORF">SAMN05216269_11623</name>
</gene>
<dbReference type="SUPFAM" id="SSF101874">
    <property type="entry name" value="YceI-like"/>
    <property type="match status" value="1"/>
</dbReference>
<keyword evidence="1" id="KW-0732">Signal</keyword>
<dbReference type="InterPro" id="IPR007372">
    <property type="entry name" value="Lipid/polyisoprenoid-bd_YceI"/>
</dbReference>
<accession>A0A1M7PD07</accession>
<evidence type="ECO:0000313" key="3">
    <source>
        <dbReference type="EMBL" id="SHN14848.1"/>
    </source>
</evidence>
<feature type="chain" id="PRO_5013337230" evidence="1">
    <location>
        <begin position="19"/>
        <end position="179"/>
    </location>
</feature>
<dbReference type="OrthoDB" id="116832at2"/>
<feature type="domain" description="Lipid/polyisoprenoid-binding YceI-like" evidence="2">
    <location>
        <begin position="59"/>
        <end position="175"/>
    </location>
</feature>
<evidence type="ECO:0000259" key="2">
    <source>
        <dbReference type="Pfam" id="PF04264"/>
    </source>
</evidence>
<dbReference type="RefSeq" id="WP_073210954.1">
    <property type="nucleotide sequence ID" value="NZ_FRCL01000016.1"/>
</dbReference>
<evidence type="ECO:0000256" key="1">
    <source>
        <dbReference type="SAM" id="SignalP"/>
    </source>
</evidence>